<dbReference type="VEuPathDB" id="MicrosporidiaDB:DI09_149p10"/>
<dbReference type="EMBL" id="JMKJ01000054">
    <property type="protein sequence ID" value="KGG52653.1"/>
    <property type="molecule type" value="Genomic_DNA"/>
</dbReference>
<protein>
    <submittedName>
        <fullName evidence="1">Uncharacterized protein</fullName>
    </submittedName>
</protein>
<name>A0A098VU47_9MICR</name>
<reference evidence="1 2" key="1">
    <citation type="submission" date="2014-04" db="EMBL/GenBank/DDBJ databases">
        <title>A new species of microsporidia sheds light on the evolution of extreme parasitism.</title>
        <authorList>
            <person name="Haag K.L."/>
            <person name="James T.Y."/>
            <person name="Larsson R."/>
            <person name="Schaer T.M."/>
            <person name="Refardt D."/>
            <person name="Pombert J.-F."/>
            <person name="Ebert D."/>
        </authorList>
    </citation>
    <scope>NUCLEOTIDE SEQUENCE [LARGE SCALE GENOMIC DNA]</scope>
    <source>
        <strain evidence="1 2">UGP3</strain>
        <tissue evidence="1">Spores</tissue>
    </source>
</reference>
<organism evidence="1 2">
    <name type="scientific">Mitosporidium daphniae</name>
    <dbReference type="NCBI Taxonomy" id="1485682"/>
    <lineage>
        <taxon>Eukaryota</taxon>
        <taxon>Fungi</taxon>
        <taxon>Fungi incertae sedis</taxon>
        <taxon>Microsporidia</taxon>
        <taxon>Mitosporidium</taxon>
    </lineage>
</organism>
<dbReference type="HOGENOM" id="CLU_1982109_0_0_1"/>
<keyword evidence="2" id="KW-1185">Reference proteome</keyword>
<dbReference type="GeneID" id="25258456"/>
<gene>
    <name evidence="1" type="ORF">DI09_149p10</name>
</gene>
<evidence type="ECO:0000313" key="2">
    <source>
        <dbReference type="Proteomes" id="UP000029725"/>
    </source>
</evidence>
<dbReference type="Proteomes" id="UP000029725">
    <property type="component" value="Unassembled WGS sequence"/>
</dbReference>
<accession>A0A098VU47</accession>
<sequence>MIISLVRKRSHVQQLNTHREAAVAAFFDTENLRVLDSVYTSSGDPLGKLSSYQPSRLILIARSPISVEVLANHKDQTWVHMIARMPCHSYDGNQSNLEKQHAMHGPTSRLKFASLICKSNAPTILQ</sequence>
<evidence type="ECO:0000313" key="1">
    <source>
        <dbReference type="EMBL" id="KGG52653.1"/>
    </source>
</evidence>
<proteinExistence type="predicted"/>
<dbReference type="AlphaFoldDB" id="A0A098VU47"/>
<comment type="caution">
    <text evidence="1">The sequence shown here is derived from an EMBL/GenBank/DDBJ whole genome shotgun (WGS) entry which is preliminary data.</text>
</comment>
<dbReference type="RefSeq" id="XP_013239089.1">
    <property type="nucleotide sequence ID" value="XM_013383635.1"/>
</dbReference>